<sequence length="206" mass="22636">MISQPKAPFDLVKARALEAWRAAGYTSPLPKVYNLAVRGYRATTMGPTEGNDFGYFDDAFFLVTPEGVLSANANTDPSKLGWNPGVGKPYGMLKPGVWWMYPGAHKGRKPAFRQADDAEVAKQLGIPHGGKFHVTRMWGRDDPRNYDEWGHQQVNLHFGRGPITGTSSWLCLTVPEGSPWIQAAVNALKAHGQKLLPNILIEGPIV</sequence>
<gene>
    <name evidence="1" type="ORF">OKA05_02135</name>
</gene>
<name>A0ABT3GCH3_9BACT</name>
<evidence type="ECO:0000313" key="2">
    <source>
        <dbReference type="Proteomes" id="UP001320876"/>
    </source>
</evidence>
<dbReference type="RefSeq" id="WP_264485441.1">
    <property type="nucleotide sequence ID" value="NZ_JAPDDT010000001.1"/>
</dbReference>
<dbReference type="EMBL" id="JAPDDT010000001">
    <property type="protein sequence ID" value="MCW1921332.1"/>
    <property type="molecule type" value="Genomic_DNA"/>
</dbReference>
<comment type="caution">
    <text evidence="1">The sequence shown here is derived from an EMBL/GenBank/DDBJ whole genome shotgun (WGS) entry which is preliminary data.</text>
</comment>
<organism evidence="1 2">
    <name type="scientific">Luteolibacter arcticus</name>
    <dbReference type="NCBI Taxonomy" id="1581411"/>
    <lineage>
        <taxon>Bacteria</taxon>
        <taxon>Pseudomonadati</taxon>
        <taxon>Verrucomicrobiota</taxon>
        <taxon>Verrucomicrobiia</taxon>
        <taxon>Verrucomicrobiales</taxon>
        <taxon>Verrucomicrobiaceae</taxon>
        <taxon>Luteolibacter</taxon>
    </lineage>
</organism>
<keyword evidence="2" id="KW-1185">Reference proteome</keyword>
<protein>
    <submittedName>
        <fullName evidence="1">Uncharacterized protein</fullName>
    </submittedName>
</protein>
<reference evidence="1 2" key="1">
    <citation type="submission" date="2022-10" db="EMBL/GenBank/DDBJ databases">
        <title>Luteolibacter arcticus strain CCTCC AB 2014275, whole genome shotgun sequencing project.</title>
        <authorList>
            <person name="Zhao G."/>
            <person name="Shen L."/>
        </authorList>
    </citation>
    <scope>NUCLEOTIDE SEQUENCE [LARGE SCALE GENOMIC DNA]</scope>
    <source>
        <strain evidence="1 2">CCTCC AB 2014275</strain>
    </source>
</reference>
<dbReference type="Proteomes" id="UP001320876">
    <property type="component" value="Unassembled WGS sequence"/>
</dbReference>
<proteinExistence type="predicted"/>
<accession>A0ABT3GCH3</accession>
<evidence type="ECO:0000313" key="1">
    <source>
        <dbReference type="EMBL" id="MCW1921332.1"/>
    </source>
</evidence>